<dbReference type="VEuPathDB" id="PlasmoDB:PKA1H_130018500"/>
<feature type="compositionally biased region" description="Basic and acidic residues" evidence="1">
    <location>
        <begin position="1040"/>
        <end position="1057"/>
    </location>
</feature>
<feature type="compositionally biased region" description="Basic residues" evidence="1">
    <location>
        <begin position="1089"/>
        <end position="1099"/>
    </location>
</feature>
<organism evidence="3 4">
    <name type="scientific">Plasmodium knowlesi</name>
    <dbReference type="NCBI Taxonomy" id="5850"/>
    <lineage>
        <taxon>Eukaryota</taxon>
        <taxon>Sar</taxon>
        <taxon>Alveolata</taxon>
        <taxon>Apicomplexa</taxon>
        <taxon>Aconoidasida</taxon>
        <taxon>Haemosporida</taxon>
        <taxon>Plasmodiidae</taxon>
        <taxon>Plasmodium</taxon>
        <taxon>Plasmodium (Plasmodium)</taxon>
    </lineage>
</organism>
<dbReference type="GO" id="GO:0003723">
    <property type="term" value="F:RNA binding"/>
    <property type="evidence" value="ECO:0007669"/>
    <property type="project" value="InterPro"/>
</dbReference>
<evidence type="ECO:0000313" key="4">
    <source>
        <dbReference type="Proteomes" id="UP000195012"/>
    </source>
</evidence>
<dbReference type="EMBL" id="NETL01000018">
    <property type="protein sequence ID" value="OTN67926.1"/>
    <property type="molecule type" value="Genomic_DNA"/>
</dbReference>
<feature type="region of interest" description="Disordered" evidence="1">
    <location>
        <begin position="135"/>
        <end position="175"/>
    </location>
</feature>
<dbReference type="VEuPathDB" id="PlasmoDB:PKNH_1313600"/>
<dbReference type="Gene3D" id="1.25.40.10">
    <property type="entry name" value="Tetratricopeptide repeat domain"/>
    <property type="match status" value="1"/>
</dbReference>
<dbReference type="InterPro" id="IPR011990">
    <property type="entry name" value="TPR-like_helical_dom_sf"/>
</dbReference>
<sequence>MEKIALIQNPLDYIRLNMEEEVFLKCKGDREIRGKLDAYDNHLNMILSNARETYKQTVMENDEESVKVTNFTASDDLASYKINITDFYGNCYESNLIGKNNYRQINFPSNYIEICEETAINDIIQSCVKVDVFARNNDPEGEPKDRKDGGSGDEKGDDNNGGDNDSDDGPSGSFVRIGSENIKAFPFLHDQLIITRKIVASYRCGEKGGNNSANQNEGDQADEPVDPGEKGDKSDKKRKKKNADKDEKKKKKKDKIKGNSRREDKKSDNSLKTDIDISFHITLNINSLVGNYCGRSSYNIMNVKVDGVYNISKAIDEKMAKKNSHTFQLKFLDFSLNDGALVEDEQDKYKIVWKKNDLYKYRNIKEIEYIYNFLFYESFNVNAYLLCVNEGKKQRDNATPSVMDTLCGRFQVNISDVITNAVINAKYQLQSMNSPKGEAKSGRENEGNEESFVYGGAYILLTIQFYKPFFKKEKVEFPLRIFNVMGGGTESDKKESDCVEDVFNRSIMEGIQYVNLQIDKLKEEDQIKIYRKSKEYVSFLDSLRETPTYLNLYNNIKEIMIKLAYEIVRKKVYQNFNLHDDVMFEEENGQEKEKTTESTSEKNMMEKSSCGKKAMSEENENCILAHLFNLVNESSNVIINGYFEKENHLNMNTLREIKEKNNITDIENYLFNVVQESEFLFKYRKTAYFCEAMLVLLFRKITSCGESTKGNLSSQLETQDYNHVVNMLLHYSDYDEEKEYTQRDNYIEVILNGRGESCAADVSSVGESPVQDAEQENIISIINLPQNEEIKKIFIDVLYTYAKTLLIMSSHPGGQVNKKQQRLCYEQYCVERSEQAKDNFTGEGDNGGATRKDQIYKKAYDQFNDNFECHNNFNSYDKYLNRENVDTCISCLSAYVELTNFENIESIFTLALAYLNAHKYEEAEKLASYLIEIMKMKKCQRRKKGGSPSCPASSPEKPPEEEPPMDMKKFHLYSSFGQTHIDVTVEICVYIKALCFYFQRNYVQYYINMSILMSTNENELRLEVEKSTSSLGAYIGGKDPSGKKAKWEETERKDKTGASRNRCSVDNVGGISGVADGASDEAVHAQDQHRKKKKKKKSTKGGEDASQTNPEGKESALNDQPSTDKEEPENKKEQEVAKAKGTRNSQREQPTLGEDQTMLNCPDTNLYRQIPEKDTLMLLFLIHCTKLNLLNIVMFIHENRWKFLTQSSLDMPLYRQLIIRAFFAVGEFAKCVELIDETSEHLRNLDFLYIYAQSSYKLGDYPKCVDLLKQYLPLCRLKNLRVKMHLRLSKIYLSLGNFEDSKKEIKNSQQICKTSYSYLYLGCYYLKRRKYLQAYRLLYKSNEMNIFNHKLWAYLCMAFLHLGMRDQADKCLGNFIKMKKYDKKIISEMVDTYKEVGYEKGGQVLSTLHAEGS</sequence>
<proteinExistence type="predicted"/>
<feature type="region of interest" description="Disordered" evidence="1">
    <location>
        <begin position="208"/>
        <end position="269"/>
    </location>
</feature>
<feature type="region of interest" description="Disordered" evidence="1">
    <location>
        <begin position="1031"/>
        <end position="1158"/>
    </location>
</feature>
<reference evidence="3 4" key="1">
    <citation type="submission" date="2017-05" db="EMBL/GenBank/DDBJ databases">
        <title>PacBio assembly of a Plasmodium knowlesi genome sequence with Hi-C correction and manual annotation of the SICAvar gene family.</title>
        <authorList>
            <person name="Lapp S.A."/>
            <person name="Geraldo J.A."/>
            <person name="Chien J.-T."/>
            <person name="Ay F."/>
            <person name="Pakala S.B."/>
            <person name="Batugedara G."/>
            <person name="Humphrey J.C."/>
            <person name="Debarry J.D."/>
            <person name="Le Roch K.G."/>
            <person name="Galinski M.R."/>
            <person name="Kissinger J.C."/>
        </authorList>
    </citation>
    <scope>NUCLEOTIDE SEQUENCE [LARGE SCALE GENOMIC DNA]</scope>
    <source>
        <strain evidence="4">Malayan Strain Pk1 (A+)</strain>
    </source>
</reference>
<dbReference type="InterPro" id="IPR001163">
    <property type="entry name" value="Sm_dom_euk/arc"/>
</dbReference>
<evidence type="ECO:0000259" key="2">
    <source>
        <dbReference type="SMART" id="SM00651"/>
    </source>
</evidence>
<feature type="compositionally biased region" description="Polar residues" evidence="1">
    <location>
        <begin position="209"/>
        <end position="218"/>
    </location>
</feature>
<protein>
    <recommendedName>
        <fullName evidence="2">Sm domain-containing protein</fullName>
    </recommendedName>
</protein>
<dbReference type="Proteomes" id="UP000195012">
    <property type="component" value="Unassembled WGS sequence"/>
</dbReference>
<accession>A0A1Y3DX98</accession>
<dbReference type="SMART" id="SM00651">
    <property type="entry name" value="Sm"/>
    <property type="match status" value="1"/>
</dbReference>
<dbReference type="Pfam" id="PF01423">
    <property type="entry name" value="LSM"/>
    <property type="match status" value="1"/>
</dbReference>
<dbReference type="OrthoDB" id="377693at2759"/>
<dbReference type="SUPFAM" id="SSF48452">
    <property type="entry name" value="TPR-like"/>
    <property type="match status" value="1"/>
</dbReference>
<feature type="compositionally biased region" description="Basic and acidic residues" evidence="1">
    <location>
        <begin position="256"/>
        <end position="269"/>
    </location>
</feature>
<dbReference type="eggNOG" id="ENOG502R052">
    <property type="taxonomic scope" value="Eukaryota"/>
</dbReference>
<dbReference type="VEuPathDB" id="PlasmoDB:PKNOH_S04351100"/>
<evidence type="ECO:0000256" key="1">
    <source>
        <dbReference type="SAM" id="MobiDB-lite"/>
    </source>
</evidence>
<name>A0A1Y3DX98_PLAKN</name>
<evidence type="ECO:0000313" key="3">
    <source>
        <dbReference type="EMBL" id="OTN67926.1"/>
    </source>
</evidence>
<dbReference type="InterPro" id="IPR040002">
    <property type="entry name" value="Sm-like_LSM3"/>
</dbReference>
<dbReference type="SUPFAM" id="SSF50182">
    <property type="entry name" value="Sm-like ribonucleoproteins"/>
    <property type="match status" value="1"/>
</dbReference>
<gene>
    <name evidence="3" type="ORF">PKNOH_S04351100</name>
</gene>
<feature type="compositionally biased region" description="Basic and acidic residues" evidence="1">
    <location>
        <begin position="589"/>
        <end position="605"/>
    </location>
</feature>
<feature type="compositionally biased region" description="Basic residues" evidence="1">
    <location>
        <begin position="236"/>
        <end position="255"/>
    </location>
</feature>
<feature type="compositionally biased region" description="Basic and acidic residues" evidence="1">
    <location>
        <begin position="137"/>
        <end position="158"/>
    </location>
</feature>
<feature type="compositionally biased region" description="Basic and acidic residues" evidence="1">
    <location>
        <begin position="1111"/>
        <end position="1138"/>
    </location>
</feature>
<feature type="domain" description="Sm" evidence="2">
    <location>
        <begin position="12"/>
        <end position="117"/>
    </location>
</feature>
<dbReference type="InterPro" id="IPR010920">
    <property type="entry name" value="LSM_dom_sf"/>
</dbReference>
<feature type="region of interest" description="Disordered" evidence="1">
    <location>
        <begin position="942"/>
        <end position="964"/>
    </location>
</feature>
<dbReference type="PANTHER" id="PTHR13110">
    <property type="entry name" value="U6 SNRNA-ASSOCIATED SM-LIKE PROTEIN LSM3"/>
    <property type="match status" value="1"/>
</dbReference>
<comment type="caution">
    <text evidence="3">The sequence shown here is derived from an EMBL/GenBank/DDBJ whole genome shotgun (WGS) entry which is preliminary data.</text>
</comment>
<dbReference type="Gene3D" id="2.30.30.100">
    <property type="match status" value="1"/>
</dbReference>
<feature type="region of interest" description="Disordered" evidence="1">
    <location>
        <begin position="587"/>
        <end position="606"/>
    </location>
</feature>